<sequence length="112" mass="12046">MPSLPRCFFDISIDGTPVGRVIFELFADVSPTTCENFRCLCTGEKGEGKSTFKPLHYKGTPIHRIVKGFIVQGGDFSEGNGTGGESIYGGTFKGVFVATDFIVLCIGWGIPC</sequence>
<comment type="caution">
    <text evidence="3">The sequence shown here is derived from an EMBL/GenBank/DDBJ whole genome shotgun (WGS) entry which is preliminary data.</text>
</comment>
<feature type="domain" description="PPIase cyclophilin-type" evidence="2">
    <location>
        <begin position="8"/>
        <end position="92"/>
    </location>
</feature>
<dbReference type="Pfam" id="PF00160">
    <property type="entry name" value="Pro_isomerase"/>
    <property type="match status" value="1"/>
</dbReference>
<comment type="function">
    <text evidence="1">PPIases accelerate the folding of proteins. It catalyzes the cis-trans isomerization of proline imidic peptide bonds in oligopeptides.</text>
</comment>
<dbReference type="InterPro" id="IPR002130">
    <property type="entry name" value="Cyclophilin-type_PPIase_dom"/>
</dbReference>
<name>A0AA35WML3_GEOBA</name>
<dbReference type="GO" id="GO:0006457">
    <property type="term" value="P:protein folding"/>
    <property type="evidence" value="ECO:0007669"/>
    <property type="project" value="TreeGrafter"/>
</dbReference>
<dbReference type="PANTHER" id="PTHR11071">
    <property type="entry name" value="PEPTIDYL-PROLYL CIS-TRANS ISOMERASE"/>
    <property type="match status" value="1"/>
</dbReference>
<dbReference type="GO" id="GO:0003755">
    <property type="term" value="F:peptidyl-prolyl cis-trans isomerase activity"/>
    <property type="evidence" value="ECO:0007669"/>
    <property type="project" value="UniProtKB-UniRule"/>
</dbReference>
<gene>
    <name evidence="3" type="ORF">GBAR_LOCUS14945</name>
</gene>
<dbReference type="PROSITE" id="PS50072">
    <property type="entry name" value="CSA_PPIASE_2"/>
    <property type="match status" value="1"/>
</dbReference>
<proteinExistence type="inferred from homology"/>
<evidence type="ECO:0000313" key="3">
    <source>
        <dbReference type="EMBL" id="CAI8025944.1"/>
    </source>
</evidence>
<reference evidence="3" key="1">
    <citation type="submission" date="2023-03" db="EMBL/GenBank/DDBJ databases">
        <authorList>
            <person name="Steffen K."/>
            <person name="Cardenas P."/>
        </authorList>
    </citation>
    <scope>NUCLEOTIDE SEQUENCE</scope>
</reference>
<dbReference type="GO" id="GO:0016018">
    <property type="term" value="F:cyclosporin A binding"/>
    <property type="evidence" value="ECO:0007669"/>
    <property type="project" value="TreeGrafter"/>
</dbReference>
<evidence type="ECO:0000313" key="4">
    <source>
        <dbReference type="Proteomes" id="UP001174909"/>
    </source>
</evidence>
<keyword evidence="1 3" id="KW-0413">Isomerase</keyword>
<dbReference type="Proteomes" id="UP001174909">
    <property type="component" value="Unassembled WGS sequence"/>
</dbReference>
<evidence type="ECO:0000256" key="1">
    <source>
        <dbReference type="RuleBase" id="RU363019"/>
    </source>
</evidence>
<dbReference type="GO" id="GO:0005739">
    <property type="term" value="C:mitochondrion"/>
    <property type="evidence" value="ECO:0007669"/>
    <property type="project" value="TreeGrafter"/>
</dbReference>
<evidence type="ECO:0000259" key="2">
    <source>
        <dbReference type="PROSITE" id="PS50072"/>
    </source>
</evidence>
<dbReference type="EMBL" id="CASHTH010002192">
    <property type="protein sequence ID" value="CAI8025944.1"/>
    <property type="molecule type" value="Genomic_DNA"/>
</dbReference>
<dbReference type="PANTHER" id="PTHR11071:SF565">
    <property type="entry name" value="MOCA-CYP, ISOFORM A"/>
    <property type="match status" value="1"/>
</dbReference>
<dbReference type="EC" id="5.2.1.8" evidence="1"/>
<dbReference type="SUPFAM" id="SSF50891">
    <property type="entry name" value="Cyclophilin-like"/>
    <property type="match status" value="1"/>
</dbReference>
<keyword evidence="1" id="KW-0697">Rotamase</keyword>
<dbReference type="Gene3D" id="2.40.100.10">
    <property type="entry name" value="Cyclophilin-like"/>
    <property type="match status" value="1"/>
</dbReference>
<comment type="catalytic activity">
    <reaction evidence="1">
        <text>[protein]-peptidylproline (omega=180) = [protein]-peptidylproline (omega=0)</text>
        <dbReference type="Rhea" id="RHEA:16237"/>
        <dbReference type="Rhea" id="RHEA-COMP:10747"/>
        <dbReference type="Rhea" id="RHEA-COMP:10748"/>
        <dbReference type="ChEBI" id="CHEBI:83833"/>
        <dbReference type="ChEBI" id="CHEBI:83834"/>
        <dbReference type="EC" id="5.2.1.8"/>
    </reaction>
</comment>
<organism evidence="3 4">
    <name type="scientific">Geodia barretti</name>
    <name type="common">Barrett's horny sponge</name>
    <dbReference type="NCBI Taxonomy" id="519541"/>
    <lineage>
        <taxon>Eukaryota</taxon>
        <taxon>Metazoa</taxon>
        <taxon>Porifera</taxon>
        <taxon>Demospongiae</taxon>
        <taxon>Heteroscleromorpha</taxon>
        <taxon>Tetractinellida</taxon>
        <taxon>Astrophorina</taxon>
        <taxon>Geodiidae</taxon>
        <taxon>Geodia</taxon>
    </lineage>
</organism>
<protein>
    <recommendedName>
        <fullName evidence="1">Peptidyl-prolyl cis-trans isomerase</fullName>
        <shortName evidence="1">PPIase</shortName>
        <ecNumber evidence="1">5.2.1.8</ecNumber>
    </recommendedName>
</protein>
<dbReference type="PRINTS" id="PR00153">
    <property type="entry name" value="CSAPPISMRASE"/>
</dbReference>
<dbReference type="InterPro" id="IPR029000">
    <property type="entry name" value="Cyclophilin-like_dom_sf"/>
</dbReference>
<keyword evidence="4" id="KW-1185">Reference proteome</keyword>
<accession>A0AA35WML3</accession>
<dbReference type="AlphaFoldDB" id="A0AA35WML3"/>
<comment type="similarity">
    <text evidence="1">Belongs to the cyclophilin-type PPIase family.</text>
</comment>